<dbReference type="SUPFAM" id="SSF55729">
    <property type="entry name" value="Acyl-CoA N-acyltransferases (Nat)"/>
    <property type="match status" value="1"/>
</dbReference>
<dbReference type="PROSITE" id="PS51186">
    <property type="entry name" value="GNAT"/>
    <property type="match status" value="1"/>
</dbReference>
<dbReference type="Pfam" id="PF13673">
    <property type="entry name" value="Acetyltransf_10"/>
    <property type="match status" value="1"/>
</dbReference>
<accession>A0A4Y9AAN5</accession>
<dbReference type="GO" id="GO:0016747">
    <property type="term" value="F:acyltransferase activity, transferring groups other than amino-acyl groups"/>
    <property type="evidence" value="ECO:0007669"/>
    <property type="project" value="InterPro"/>
</dbReference>
<proteinExistence type="predicted"/>
<organism evidence="2 3">
    <name type="scientific">Lentibacillus salicampi</name>
    <dbReference type="NCBI Taxonomy" id="175306"/>
    <lineage>
        <taxon>Bacteria</taxon>
        <taxon>Bacillati</taxon>
        <taxon>Bacillota</taxon>
        <taxon>Bacilli</taxon>
        <taxon>Bacillales</taxon>
        <taxon>Bacillaceae</taxon>
        <taxon>Lentibacillus</taxon>
    </lineage>
</organism>
<evidence type="ECO:0000313" key="3">
    <source>
        <dbReference type="Proteomes" id="UP000298484"/>
    </source>
</evidence>
<dbReference type="RefSeq" id="WP_135110542.1">
    <property type="nucleotide sequence ID" value="NZ_SRHY01000023.1"/>
</dbReference>
<dbReference type="InterPro" id="IPR000182">
    <property type="entry name" value="GNAT_dom"/>
</dbReference>
<evidence type="ECO:0000259" key="1">
    <source>
        <dbReference type="PROSITE" id="PS51186"/>
    </source>
</evidence>
<comment type="caution">
    <text evidence="2">The sequence shown here is derived from an EMBL/GenBank/DDBJ whole genome shotgun (WGS) entry which is preliminary data.</text>
</comment>
<sequence length="140" mass="16268">MKLELNDNRNVFVRPYVTTDFNSIQALNAEEGWHNLAEKNESTKRAWENSNVAFVAETEEQQVIGYIRGMTDTGISLFICELLIDKAFRGLGLGTVLLRYVHDLYLTTRIEMLASSSSRSFYQEHGYRAFYGFRKTYLEY</sequence>
<reference evidence="2 3" key="1">
    <citation type="submission" date="2019-03" db="EMBL/GenBank/DDBJ databases">
        <title>Genome sequence of Lentibacillus salicampi ATCC BAA-719.</title>
        <authorList>
            <person name="Maclea K.S."/>
            <person name="Simoes Junior M."/>
        </authorList>
    </citation>
    <scope>NUCLEOTIDE SEQUENCE [LARGE SCALE GENOMIC DNA]</scope>
    <source>
        <strain evidence="2 3">ATCC BAA-719</strain>
    </source>
</reference>
<dbReference type="EMBL" id="SRHY01000023">
    <property type="protein sequence ID" value="TFJ92392.1"/>
    <property type="molecule type" value="Genomic_DNA"/>
</dbReference>
<feature type="domain" description="N-acetyltransferase" evidence="1">
    <location>
        <begin position="11"/>
        <end position="140"/>
    </location>
</feature>
<evidence type="ECO:0000313" key="2">
    <source>
        <dbReference type="EMBL" id="TFJ92392.1"/>
    </source>
</evidence>
<dbReference type="AlphaFoldDB" id="A0A4Y9AAN5"/>
<dbReference type="Proteomes" id="UP000298484">
    <property type="component" value="Unassembled WGS sequence"/>
</dbReference>
<protein>
    <submittedName>
        <fullName evidence="2">N-acetyltransferase</fullName>
    </submittedName>
</protein>
<gene>
    <name evidence="2" type="ORF">E4U82_12635</name>
</gene>
<dbReference type="OrthoDB" id="3216107at2"/>
<keyword evidence="3" id="KW-1185">Reference proteome</keyword>
<name>A0A4Y9AAN5_9BACI</name>
<dbReference type="Gene3D" id="3.40.630.30">
    <property type="match status" value="1"/>
</dbReference>
<keyword evidence="2" id="KW-0808">Transferase</keyword>
<dbReference type="CDD" id="cd04301">
    <property type="entry name" value="NAT_SF"/>
    <property type="match status" value="1"/>
</dbReference>
<dbReference type="InterPro" id="IPR016181">
    <property type="entry name" value="Acyl_CoA_acyltransferase"/>
</dbReference>